<protein>
    <submittedName>
        <fullName evidence="2">FAD-dependent oxidoreductase</fullName>
    </submittedName>
</protein>
<dbReference type="Gene3D" id="3.50.50.60">
    <property type="entry name" value="FAD/NAD(P)-binding domain"/>
    <property type="match status" value="1"/>
</dbReference>
<dbReference type="Gene3D" id="3.90.660.20">
    <property type="entry name" value="Protoporphyrinogen oxidase, mitochondrial, domain 2"/>
    <property type="match status" value="1"/>
</dbReference>
<dbReference type="InterPro" id="IPR050464">
    <property type="entry name" value="Zeta_carotene_desat/Oxidored"/>
</dbReference>
<evidence type="ECO:0000313" key="2">
    <source>
        <dbReference type="EMBL" id="WQB71681.1"/>
    </source>
</evidence>
<evidence type="ECO:0000313" key="3">
    <source>
        <dbReference type="Proteomes" id="UP001324533"/>
    </source>
</evidence>
<dbReference type="InterPro" id="IPR036188">
    <property type="entry name" value="FAD/NAD-bd_sf"/>
</dbReference>
<dbReference type="SUPFAM" id="SSF51905">
    <property type="entry name" value="FAD/NAD(P)-binding domain"/>
    <property type="match status" value="1"/>
</dbReference>
<dbReference type="RefSeq" id="WP_322411793.1">
    <property type="nucleotide sequence ID" value="NZ_CP139779.1"/>
</dbReference>
<organism evidence="2 3">
    <name type="scientific">Microbacterium invictum</name>
    <dbReference type="NCBI Taxonomy" id="515415"/>
    <lineage>
        <taxon>Bacteria</taxon>
        <taxon>Bacillati</taxon>
        <taxon>Actinomycetota</taxon>
        <taxon>Actinomycetes</taxon>
        <taxon>Micrococcales</taxon>
        <taxon>Microbacteriaceae</taxon>
        <taxon>Microbacterium</taxon>
    </lineage>
</organism>
<dbReference type="Proteomes" id="UP001324533">
    <property type="component" value="Chromosome"/>
</dbReference>
<sequence>MTADLLVVGGGVAGLVFARRAALAGHRVRLFEAARVFGGQVTRQDVAGVALDAGAESFATRGGDGPGTVLGLLGELGLAGDVVAPAAGSPAWVQERDDRAFPLPAAGLLGIPTVLDDALLPALGEAGLARARQDAVLPPEQGATALTLGELVRARMGDRVVEALVAPVVRGVHSTTPDQLPIDSASPHLRAEFGRTGSLAAAVASIRSTSPAGSQVAGVRGGVFRLVDALVADAAAHGAELTAGARVTAVEDDGVEVDGRRLRGIPVLARAQRAPDPARRITVVTLVVEAPGWRDAPRGTGVLVGPEAGRVRARALTHLTAKWPWVREAMGDREAVRLSYDGSAAPDAAAAAVRDAETLLGAPVDALLDHTVRTWDRSGRAVSDDAALTVGEERAGTGLSAVVRQAEGLATSLTVERASGRCPGERGRMEG</sequence>
<evidence type="ECO:0000259" key="1">
    <source>
        <dbReference type="Pfam" id="PF01593"/>
    </source>
</evidence>
<keyword evidence="3" id="KW-1185">Reference proteome</keyword>
<dbReference type="PANTHER" id="PTHR42923">
    <property type="entry name" value="PROTOPORPHYRINOGEN OXIDASE"/>
    <property type="match status" value="1"/>
</dbReference>
<dbReference type="Gene3D" id="1.10.3110.10">
    <property type="entry name" value="protoporphyrinogen ix oxidase, domain 3"/>
    <property type="match status" value="1"/>
</dbReference>
<dbReference type="PANTHER" id="PTHR42923:SF3">
    <property type="entry name" value="PROTOPORPHYRINOGEN OXIDASE"/>
    <property type="match status" value="1"/>
</dbReference>
<dbReference type="EMBL" id="CP139779">
    <property type="protein sequence ID" value="WQB71681.1"/>
    <property type="molecule type" value="Genomic_DNA"/>
</dbReference>
<feature type="domain" description="Amine oxidase" evidence="1">
    <location>
        <begin position="12"/>
        <end position="257"/>
    </location>
</feature>
<reference evidence="2 3" key="1">
    <citation type="submission" date="2023-06" db="EMBL/GenBank/DDBJ databases">
        <title>Rock-solubilizing bacteria, Microbacterium invictum, promotes re-establishment of vegetation in rocky wasteland by accelerating rock bio-weathering and reshaping soil bacterial community.</title>
        <authorList>
            <person name="Liu C."/>
        </authorList>
    </citation>
    <scope>NUCLEOTIDE SEQUENCE [LARGE SCALE GENOMIC DNA]</scope>
    <source>
        <strain evidence="2 3">X-18</strain>
    </source>
</reference>
<gene>
    <name evidence="2" type="ORF">T9R20_06920</name>
</gene>
<dbReference type="Pfam" id="PF01593">
    <property type="entry name" value="Amino_oxidase"/>
    <property type="match status" value="1"/>
</dbReference>
<name>A0ABZ0VDH1_9MICO</name>
<accession>A0ABZ0VDH1</accession>
<proteinExistence type="predicted"/>
<dbReference type="InterPro" id="IPR002937">
    <property type="entry name" value="Amino_oxidase"/>
</dbReference>